<dbReference type="CDD" id="cd17651">
    <property type="entry name" value="A_NRPS_VisG_like"/>
    <property type="match status" value="2"/>
</dbReference>
<dbReference type="GO" id="GO:0005829">
    <property type="term" value="C:cytosol"/>
    <property type="evidence" value="ECO:0007669"/>
    <property type="project" value="TreeGrafter"/>
</dbReference>
<dbReference type="PROSITE" id="PS00012">
    <property type="entry name" value="PHOSPHOPANTETHEINE"/>
    <property type="match status" value="1"/>
</dbReference>
<dbReference type="FunFam" id="3.40.50.980:FF:000001">
    <property type="entry name" value="Non-ribosomal peptide synthetase"/>
    <property type="match status" value="2"/>
</dbReference>
<dbReference type="Gene3D" id="3.40.50.980">
    <property type="match status" value="4"/>
</dbReference>
<dbReference type="FunFam" id="3.30.300.30:FF:000010">
    <property type="entry name" value="Enterobactin synthetase component F"/>
    <property type="match status" value="2"/>
</dbReference>
<feature type="domain" description="Carrier" evidence="5">
    <location>
        <begin position="2072"/>
        <end position="2146"/>
    </location>
</feature>
<keyword evidence="7" id="KW-1185">Reference proteome</keyword>
<dbReference type="PROSITE" id="PS00455">
    <property type="entry name" value="AMP_BINDING"/>
    <property type="match status" value="2"/>
</dbReference>
<dbReference type="Pfam" id="PF00501">
    <property type="entry name" value="AMP-binding"/>
    <property type="match status" value="2"/>
</dbReference>
<comment type="caution">
    <text evidence="6">The sequence shown here is derived from an EMBL/GenBank/DDBJ whole genome shotgun (WGS) entry which is preliminary data.</text>
</comment>
<dbReference type="NCBIfam" id="NF003417">
    <property type="entry name" value="PRK04813.1"/>
    <property type="match status" value="3"/>
</dbReference>
<dbReference type="CDD" id="cd19531">
    <property type="entry name" value="LCL_NRPS-like"/>
    <property type="match status" value="3"/>
</dbReference>
<dbReference type="Gene3D" id="2.30.38.10">
    <property type="entry name" value="Luciferase, Domain 3"/>
    <property type="match status" value="2"/>
</dbReference>
<feature type="compositionally biased region" description="Basic residues" evidence="4">
    <location>
        <begin position="853"/>
        <end position="868"/>
    </location>
</feature>
<dbReference type="Gene3D" id="3.30.559.30">
    <property type="entry name" value="Nonribosomal peptide synthetase, condensation domain"/>
    <property type="match status" value="3"/>
</dbReference>
<feature type="domain" description="Carrier" evidence="5">
    <location>
        <begin position="1013"/>
        <end position="1087"/>
    </location>
</feature>
<dbReference type="GO" id="GO:0072330">
    <property type="term" value="P:monocarboxylic acid biosynthetic process"/>
    <property type="evidence" value="ECO:0007669"/>
    <property type="project" value="UniProtKB-ARBA"/>
</dbReference>
<dbReference type="EMBL" id="JACXAE010000060">
    <property type="protein sequence ID" value="MBD2773823.1"/>
    <property type="molecule type" value="Genomic_DNA"/>
</dbReference>
<dbReference type="GO" id="GO:0008610">
    <property type="term" value="P:lipid biosynthetic process"/>
    <property type="evidence" value="ECO:0007669"/>
    <property type="project" value="UniProtKB-ARBA"/>
</dbReference>
<dbReference type="Pfam" id="PF13193">
    <property type="entry name" value="AMP-binding_C"/>
    <property type="match status" value="2"/>
</dbReference>
<comment type="cofactor">
    <cofactor evidence="1">
        <name>pantetheine 4'-phosphate</name>
        <dbReference type="ChEBI" id="CHEBI:47942"/>
    </cofactor>
</comment>
<dbReference type="RefSeq" id="WP_190830059.1">
    <property type="nucleotide sequence ID" value="NZ_CAWPPI010000060.1"/>
</dbReference>
<sequence>METQIICFNSDKKESFSISFAQERMWLLEQVKPGNPAYHIRRAVQITGLLKAEILEQSINEIVRRHEILRTTFNVIDEQPRQIINSPSKFKLPVIDLQKLSATEQEQEAQRLITQIVLSPFNFSIEPLWRVSLLRKSLDLHIMVLSMHNIVCDGDRTTIFFQEVAALYEAFCAGKPSPLKPLPIQYKEFALQERQQLQEEILNTQLTYWKQQLGDNLPILQLPTDRPRPAIQTYSGASQRLKLSASLSKQLKHLSQQEGVTLFATLLAAFKTLLYRYTREEDIIVGSPVSSRLPNTEELIGYFANPLVLRTDMSGNPSFRQLLSRVSEVISQAYNHQDYPFQKLVEELQPRDLALSPFFQVLFIFNSVMPTLELPSLTMTPLDVEGKTVPFDLCISIKDTDSKLVFSWEYNTDLFESATIARILKHFQNLLESIVASPEGRIGELPLLTEVERHQLLVEWNNTKTEYARTCIHKLVEAQVEKTPEAVAVIWENQRLTYRELNCRANQLAHHLQKLGVKPEELVGIYQERSPQMMVAILAILKAGGAYLPLDPAYPKERLEYMLSDANVQVLLTTKTLLNASSQIALDTKNQEIVYLDDWEKISLESDANPVSIVKPHNLAYVIYTSGSTGKPKGVMMEHQALANLIDWHLQNRTKGALLQFASLSFDISFHEIFSTWCSSQTLVLIKEEVRHDPEALLNAIAQNQISKLYLPFVALQQLAVIDRIPTTLREVMTAGEQLHITPTIANFFRQTGCTLHNHYGATECQDVTTFTLTGDANSWQILPPIGRPINNIQTYILDEFYQPVPVGVLGELYIGGEGLARGYFNRPDLTQEKFIPNPFGRSGGAQEQVRQRCGRVSRSRRLRTRRGSRGESSNFERLYKTGDLARYLPDGNIEHLGRADRQVKIRGFRIELGEIEGLLAKHPTVLKNAVVLREDVPGIKRLIAYVVPVQGQVAPQLELALRSYLREHLPDYMMPAAIVMLDQMPLTPSGKIDRRALPQPDLSRPLAGALVMPQSETEKLIASVWQEVLQLEVGIYDNFFELGGNSLLVIQVHKKLIQIFGAGLPIVTLFQHPTVHALAQYLQKPTVKLLRQGNISASDTELPLVRVSQILKPLSFAQERIWFLSQLEQNNPFYNELEALRLLGSLNVVALQQSLNKIIQRHEALRTNFTTVDEQPVQVIADSLTLTVPVVDLGELPESDREIACQQLATSQAQRPFDLVSDPLIQATLVKLTQVEHVLLLKIHHIVWDGWSMDVFVQELAAFYSAGNDLSLELPELPIQYTDFAVWQRQWLQGEVLSSHLAYWKQQLEGAPALLELPTDRVRTATQTFRGARQTVALGFELTEALKSLSQRQSVTLFMTLLAAFQVLLSRYTGQTDICVGTAHANRDRPEINTLIGFFVNTLVLRTDLSGNPSFTQLLAKVRDVALGAYTHKDVPFEKLVEELQPERDLSYTPLVQVMLVLNEPIPQVHMAGLTVSSLAIETATAKFDLILSLQNTNQGIIGQWEYNTHLFDADTIKRMAGHFQTLLEAIVADPNQPMRELPLLTDVERHQLLVEWNDTQTPYPPKCIHQLFEEQVERTPNAVAVVFDKQQITYEELNTKANQLAHHLQSLGVAPEVLVGLCVERSIEMVVGLLGILKAGGAYVPLDPAYPSERLAFMLSDAALSVLLTQQRLVERIPNHYAKVVCLDGEWENSADGGANPSNHVIENLAYVIYTSGTTGQPKGVMVQHRGLLNLVFWHQQAFGVLPSDRATQIAGVGFDACGWEIWPYLTAGASIYFPDSETYLDPERLVKWLGAKAITISFLPTPLLEKVLQLNWQQEVALRILLTGGDQLHHYPNASHPFALVNNYGPTENTVVTTSGRVPFEERSLLPTIGRPIANTQAYVLDAQLQPLPIGVPGELYISGDGLARGYLNRPELTAEKFIPNPFYNSKFKIQNSKLYKTGDKARYLVNGTIEYLERLDNQVKIRGFRIELGEIEATLGTHPGVQQTLVMVREDIPGDKRIVAYVVVKPEQSLVASELRSFLLDRLPEYMVPAAFVFIDAMPLTPNGKIDRRAMPVPKTVGPVKQIAPRTPIEEAIANIWAEVLIEQVGVDDNFFTLGGHSLLATQIISRIRTSLAVEIPLRDLFKNPTVSTLAQCVETALQSGSSLLLPLLPVRREQAIPLSFAQQRLWFLAQLEPGNAVYNIPVAVRLYGELNVAGLQQSLNCIISRHEVLRTNFAIQDGKPVQVIALSLTLSLATVDLQALVETEREMTCQEMLKLEALQGFDLSNEPLIRAKLFHLKQNEYVLSLVMHHIIFDGWSMSIFVRELAALYEGFCTNKSTVLPQLPIQYADFAYWQQQWFQQGGYESQLAYWKQQLEGATFVLELPTDYPRKAHQTSRGAKQSIVLSRQLSDSLVTLSQFEGVTLFMTLLAAFQILLWRYSGQDDICVGTPIANRNLTEIEGLIGFFVNTLVLRTHLEGDPSFRQLLLHVREVALGAYTHQDLPFEHLVEQLQPERDVSRHPIFQVWFNLLKFDRDRIELADLTIETLPDLTVSSKFDLSVTVGELKEGLLLELTYNSYLFEDATIASMLRHWQNLLADIVKSSDRPISSLSLLSETEIKDLLGTFNDNLEEEF</sequence>
<dbReference type="GO" id="GO:0009239">
    <property type="term" value="P:enterobactin biosynthetic process"/>
    <property type="evidence" value="ECO:0007669"/>
    <property type="project" value="TreeGrafter"/>
</dbReference>
<reference evidence="6" key="1">
    <citation type="submission" date="2020-09" db="EMBL/GenBank/DDBJ databases">
        <title>Iningainema tapete sp. nov. (Scytonemataceae, Cyanobacteria) from greenhouses in central Florida (USA) produces two types of nodularin with biosynthetic potential for microcystin-LR and anabaenopeptins.</title>
        <authorList>
            <person name="Berthold D.E."/>
            <person name="Lefler F.W."/>
            <person name="Huang I.-S."/>
            <person name="Abdulla H."/>
            <person name="Zimba P.V."/>
            <person name="Laughinghouse H.D. IV."/>
        </authorList>
    </citation>
    <scope>NUCLEOTIDE SEQUENCE</scope>
    <source>
        <strain evidence="6">BLCCT55</strain>
    </source>
</reference>
<dbReference type="FunFam" id="2.30.38.10:FF:000001">
    <property type="entry name" value="Non-ribosomal peptide synthetase PvdI"/>
    <property type="match status" value="1"/>
</dbReference>
<dbReference type="InterPro" id="IPR025110">
    <property type="entry name" value="AMP-bd_C"/>
</dbReference>
<dbReference type="InterPro" id="IPR023213">
    <property type="entry name" value="CAT-like_dom_sf"/>
</dbReference>
<dbReference type="Pfam" id="PF00550">
    <property type="entry name" value="PP-binding"/>
    <property type="match status" value="2"/>
</dbReference>
<dbReference type="SUPFAM" id="SSF56801">
    <property type="entry name" value="Acetyl-CoA synthetase-like"/>
    <property type="match status" value="2"/>
</dbReference>
<dbReference type="GO" id="GO:0031177">
    <property type="term" value="F:phosphopantetheine binding"/>
    <property type="evidence" value="ECO:0007669"/>
    <property type="project" value="InterPro"/>
</dbReference>
<dbReference type="SMART" id="SM00823">
    <property type="entry name" value="PKS_PP"/>
    <property type="match status" value="2"/>
</dbReference>
<evidence type="ECO:0000256" key="2">
    <source>
        <dbReference type="ARBA" id="ARBA00022450"/>
    </source>
</evidence>
<dbReference type="Gene3D" id="3.30.300.30">
    <property type="match status" value="2"/>
</dbReference>
<dbReference type="InterPro" id="IPR010071">
    <property type="entry name" value="AA_adenyl_dom"/>
</dbReference>
<dbReference type="InterPro" id="IPR006162">
    <property type="entry name" value="Ppantetheine_attach_site"/>
</dbReference>
<dbReference type="NCBIfam" id="TIGR01733">
    <property type="entry name" value="AA-adenyl-dom"/>
    <property type="match status" value="2"/>
</dbReference>
<dbReference type="FunFam" id="1.10.1200.10:FF:000016">
    <property type="entry name" value="Non-ribosomal peptide synthase"/>
    <property type="match status" value="1"/>
</dbReference>
<dbReference type="GO" id="GO:0043041">
    <property type="term" value="P:amino acid activation for nonribosomal peptide biosynthetic process"/>
    <property type="evidence" value="ECO:0007669"/>
    <property type="project" value="TreeGrafter"/>
</dbReference>
<gene>
    <name evidence="6" type="ORF">ICL16_17530</name>
</gene>
<keyword evidence="2" id="KW-0596">Phosphopantetheine</keyword>
<dbReference type="PANTHER" id="PTHR45527">
    <property type="entry name" value="NONRIBOSOMAL PEPTIDE SYNTHETASE"/>
    <property type="match status" value="1"/>
</dbReference>
<dbReference type="FunFam" id="3.40.50.12780:FF:000012">
    <property type="entry name" value="Non-ribosomal peptide synthetase"/>
    <property type="match status" value="2"/>
</dbReference>
<evidence type="ECO:0000259" key="5">
    <source>
        <dbReference type="PROSITE" id="PS50075"/>
    </source>
</evidence>
<feature type="region of interest" description="Disordered" evidence="4">
    <location>
        <begin position="838"/>
        <end position="874"/>
    </location>
</feature>
<dbReference type="InterPro" id="IPR000873">
    <property type="entry name" value="AMP-dep_synth/lig_dom"/>
</dbReference>
<organism evidence="6 7">
    <name type="scientific">Iningainema tapete BLCC-T55</name>
    <dbReference type="NCBI Taxonomy" id="2748662"/>
    <lineage>
        <taxon>Bacteria</taxon>
        <taxon>Bacillati</taxon>
        <taxon>Cyanobacteriota</taxon>
        <taxon>Cyanophyceae</taxon>
        <taxon>Nostocales</taxon>
        <taxon>Scytonemataceae</taxon>
        <taxon>Iningainema tapete</taxon>
    </lineage>
</organism>
<dbReference type="InterPro" id="IPR045851">
    <property type="entry name" value="AMP-bd_C_sf"/>
</dbReference>
<proteinExistence type="predicted"/>
<dbReference type="InterPro" id="IPR036736">
    <property type="entry name" value="ACP-like_sf"/>
</dbReference>
<dbReference type="FunFam" id="3.30.559.30:FF:000001">
    <property type="entry name" value="Non-ribosomal peptide synthetase"/>
    <property type="match status" value="2"/>
</dbReference>
<dbReference type="PANTHER" id="PTHR45527:SF1">
    <property type="entry name" value="FATTY ACID SYNTHASE"/>
    <property type="match status" value="1"/>
</dbReference>
<evidence type="ECO:0000256" key="4">
    <source>
        <dbReference type="SAM" id="MobiDB-lite"/>
    </source>
</evidence>
<dbReference type="InterPro" id="IPR001242">
    <property type="entry name" value="Condensation_dom"/>
</dbReference>
<dbReference type="Proteomes" id="UP000629098">
    <property type="component" value="Unassembled WGS sequence"/>
</dbReference>
<dbReference type="GO" id="GO:0047527">
    <property type="term" value="F:2,3-dihydroxybenzoate-serine ligase activity"/>
    <property type="evidence" value="ECO:0007669"/>
    <property type="project" value="TreeGrafter"/>
</dbReference>
<evidence type="ECO:0000313" key="6">
    <source>
        <dbReference type="EMBL" id="MBD2773823.1"/>
    </source>
</evidence>
<dbReference type="GO" id="GO:0009366">
    <property type="term" value="C:enterobactin synthetase complex"/>
    <property type="evidence" value="ECO:0007669"/>
    <property type="project" value="TreeGrafter"/>
</dbReference>
<dbReference type="InterPro" id="IPR020845">
    <property type="entry name" value="AMP-binding_CS"/>
</dbReference>
<evidence type="ECO:0000256" key="1">
    <source>
        <dbReference type="ARBA" id="ARBA00001957"/>
    </source>
</evidence>
<keyword evidence="3" id="KW-0597">Phosphoprotein</keyword>
<dbReference type="SUPFAM" id="SSF47336">
    <property type="entry name" value="ACP-like"/>
    <property type="match status" value="2"/>
</dbReference>
<name>A0A8J7BY77_9CYAN</name>
<dbReference type="Gene3D" id="1.10.1200.10">
    <property type="entry name" value="ACP-like"/>
    <property type="match status" value="2"/>
</dbReference>
<dbReference type="InterPro" id="IPR020806">
    <property type="entry name" value="PKS_PP-bd"/>
</dbReference>
<evidence type="ECO:0000313" key="7">
    <source>
        <dbReference type="Proteomes" id="UP000629098"/>
    </source>
</evidence>
<dbReference type="SUPFAM" id="SSF52777">
    <property type="entry name" value="CoA-dependent acyltransferases"/>
    <property type="match status" value="6"/>
</dbReference>
<dbReference type="FunFam" id="3.30.559.10:FF:000012">
    <property type="entry name" value="Non-ribosomal peptide synthetase"/>
    <property type="match status" value="2"/>
</dbReference>
<dbReference type="Pfam" id="PF00668">
    <property type="entry name" value="Condensation"/>
    <property type="match status" value="3"/>
</dbReference>
<dbReference type="PROSITE" id="PS50075">
    <property type="entry name" value="CARRIER"/>
    <property type="match status" value="2"/>
</dbReference>
<accession>A0A8J7BY77</accession>
<evidence type="ECO:0000256" key="3">
    <source>
        <dbReference type="ARBA" id="ARBA00022553"/>
    </source>
</evidence>
<dbReference type="InterPro" id="IPR009081">
    <property type="entry name" value="PP-bd_ACP"/>
</dbReference>
<protein>
    <submittedName>
        <fullName evidence="6">Amino acid adenylation domain-containing protein</fullName>
    </submittedName>
</protein>
<dbReference type="Gene3D" id="3.30.559.10">
    <property type="entry name" value="Chloramphenicol acetyltransferase-like domain"/>
    <property type="match status" value="3"/>
</dbReference>